<sequence>MLCQVCNKNNATVHYTKIINGEIEELHMCDECAMNNNEFEFDTTFSFHKLLTGLIDSFQGETTRKEAGEFSCPFCGLSYAQFRQTGKFGCPQCYDTFKSNLIPLFKGIHGHNKHMGKVPKRTNKTLAKKREIHRLRTEMDRLVSREAFEEAAVLRDKIKELENELGAQKEE</sequence>
<accession>M1ZII6</accession>
<dbReference type="Pfam" id="PF02151">
    <property type="entry name" value="UVR"/>
    <property type="match status" value="1"/>
</dbReference>
<dbReference type="EMBL" id="LT669839">
    <property type="protein sequence ID" value="SHD78629.1"/>
    <property type="molecule type" value="Genomic_DNA"/>
</dbReference>
<dbReference type="GO" id="GO:0008270">
    <property type="term" value="F:zinc ion binding"/>
    <property type="evidence" value="ECO:0007669"/>
    <property type="project" value="TreeGrafter"/>
</dbReference>
<dbReference type="HOGENOM" id="CLU_102553_1_0_9"/>
<dbReference type="PIRSF" id="PIRSF015034">
    <property type="entry name" value="YacH"/>
    <property type="match status" value="1"/>
</dbReference>
<evidence type="ECO:0000313" key="3">
    <source>
        <dbReference type="EMBL" id="SHD78629.1"/>
    </source>
</evidence>
<dbReference type="InterPro" id="IPR036876">
    <property type="entry name" value="UVR_dom_sf"/>
</dbReference>
<feature type="coiled-coil region" evidence="1">
    <location>
        <begin position="144"/>
        <end position="171"/>
    </location>
</feature>
<organism evidence="3 4">
    <name type="scientific">[Clostridium] ultunense Esp</name>
    <dbReference type="NCBI Taxonomy" id="1288971"/>
    <lineage>
        <taxon>Bacteria</taxon>
        <taxon>Bacillati</taxon>
        <taxon>Bacillota</taxon>
        <taxon>Tissierellia</taxon>
        <taxon>Tissierellales</taxon>
        <taxon>Tepidimicrobiaceae</taxon>
        <taxon>Schnuerera</taxon>
    </lineage>
</organism>
<dbReference type="SUPFAM" id="SSF46600">
    <property type="entry name" value="C-terminal UvrC-binding domain of UvrB"/>
    <property type="match status" value="1"/>
</dbReference>
<dbReference type="PANTHER" id="PTHR38430">
    <property type="entry name" value="PROTEIN-ARGININE KINASE ACTIVATOR PROTEIN"/>
    <property type="match status" value="1"/>
</dbReference>
<dbReference type="GO" id="GO:1990169">
    <property type="term" value="P:stress response to copper ion"/>
    <property type="evidence" value="ECO:0007669"/>
    <property type="project" value="TreeGrafter"/>
</dbReference>
<dbReference type="GO" id="GO:1990170">
    <property type="term" value="P:stress response to cadmium ion"/>
    <property type="evidence" value="ECO:0007669"/>
    <property type="project" value="TreeGrafter"/>
</dbReference>
<dbReference type="AlphaFoldDB" id="M1ZII6"/>
<feature type="domain" description="UVR" evidence="2">
    <location>
        <begin position="129"/>
        <end position="164"/>
    </location>
</feature>
<proteinExistence type="predicted"/>
<dbReference type="InterPro" id="IPR001943">
    <property type="entry name" value="UVR_dom"/>
</dbReference>
<dbReference type="Proteomes" id="UP000245423">
    <property type="component" value="Chromosome 1"/>
</dbReference>
<evidence type="ECO:0000259" key="2">
    <source>
        <dbReference type="PROSITE" id="PS50151"/>
    </source>
</evidence>
<keyword evidence="4" id="KW-1185">Reference proteome</keyword>
<dbReference type="GO" id="GO:0050897">
    <property type="term" value="F:cobalt ion binding"/>
    <property type="evidence" value="ECO:0007669"/>
    <property type="project" value="TreeGrafter"/>
</dbReference>
<keyword evidence="1" id="KW-0175">Coiled coil</keyword>
<reference evidence="3 4" key="1">
    <citation type="submission" date="2016-11" db="EMBL/GenBank/DDBJ databases">
        <authorList>
            <person name="Manzoor S."/>
        </authorList>
    </citation>
    <scope>NUCLEOTIDE SEQUENCE [LARGE SCALE GENOMIC DNA]</scope>
    <source>
        <strain evidence="3">Clostridium ultunense strain Esp</strain>
    </source>
</reference>
<dbReference type="Gene3D" id="4.10.860.10">
    <property type="entry name" value="UVR domain"/>
    <property type="match status" value="1"/>
</dbReference>
<name>M1ZII6_9FIRM</name>
<evidence type="ECO:0000313" key="4">
    <source>
        <dbReference type="Proteomes" id="UP000245423"/>
    </source>
</evidence>
<dbReference type="OrthoDB" id="9788704at2"/>
<dbReference type="PANTHER" id="PTHR38430:SF1">
    <property type="entry name" value="PROTEIN-ARGININE KINASE ACTIVATOR PROTEIN"/>
    <property type="match status" value="1"/>
</dbReference>
<evidence type="ECO:0000256" key="1">
    <source>
        <dbReference type="SAM" id="Coils"/>
    </source>
</evidence>
<dbReference type="InterPro" id="IPR025542">
    <property type="entry name" value="YacH"/>
</dbReference>
<dbReference type="PROSITE" id="PS50151">
    <property type="entry name" value="UVR"/>
    <property type="match status" value="1"/>
</dbReference>
<dbReference type="RefSeq" id="WP_005588596.1">
    <property type="nucleotide sequence ID" value="NZ_LT669839.1"/>
</dbReference>
<dbReference type="GO" id="GO:0005507">
    <property type="term" value="F:copper ion binding"/>
    <property type="evidence" value="ECO:0007669"/>
    <property type="project" value="TreeGrafter"/>
</dbReference>
<gene>
    <name evidence="3" type="ORF">CUESP1_3304</name>
</gene>
<dbReference type="GO" id="GO:0046870">
    <property type="term" value="F:cadmium ion binding"/>
    <property type="evidence" value="ECO:0007669"/>
    <property type="project" value="TreeGrafter"/>
</dbReference>
<protein>
    <recommendedName>
        <fullName evidence="2">UVR domain-containing protein</fullName>
    </recommendedName>
</protein>